<dbReference type="AlphaFoldDB" id="A0A9X1VEE5"/>
<dbReference type="SUPFAM" id="SSF81296">
    <property type="entry name" value="E set domains"/>
    <property type="match status" value="1"/>
</dbReference>
<evidence type="ECO:0000256" key="8">
    <source>
        <dbReference type="PIRSR" id="PIRSR000463-1"/>
    </source>
</evidence>
<dbReference type="InterPro" id="IPR014756">
    <property type="entry name" value="Ig_E-set"/>
</dbReference>
<evidence type="ECO:0000256" key="4">
    <source>
        <dbReference type="ARBA" id="ARBA00012541"/>
    </source>
</evidence>
<dbReference type="Pfam" id="PF02922">
    <property type="entry name" value="CBM_48"/>
    <property type="match status" value="1"/>
</dbReference>
<keyword evidence="12" id="KW-1185">Reference proteome</keyword>
<dbReference type="GO" id="GO:0003844">
    <property type="term" value="F:1,4-alpha-glucan branching enzyme activity"/>
    <property type="evidence" value="ECO:0007669"/>
    <property type="project" value="UniProtKB-EC"/>
</dbReference>
<organism evidence="11 12">
    <name type="scientific">Hymenobacter cyanobacteriorum</name>
    <dbReference type="NCBI Taxonomy" id="2926463"/>
    <lineage>
        <taxon>Bacteria</taxon>
        <taxon>Pseudomonadati</taxon>
        <taxon>Bacteroidota</taxon>
        <taxon>Cytophagia</taxon>
        <taxon>Cytophagales</taxon>
        <taxon>Hymenobacteraceae</taxon>
        <taxon>Hymenobacter</taxon>
    </lineage>
</organism>
<keyword evidence="7" id="KW-0119">Carbohydrate metabolism</keyword>
<dbReference type="InterPro" id="IPR006048">
    <property type="entry name" value="A-amylase/branching_C"/>
</dbReference>
<dbReference type="Gene3D" id="2.60.40.10">
    <property type="entry name" value="Immunoglobulins"/>
    <property type="match status" value="1"/>
</dbReference>
<proteinExistence type="inferred from homology"/>
<dbReference type="InterPro" id="IPR006047">
    <property type="entry name" value="GH13_cat_dom"/>
</dbReference>
<dbReference type="PANTHER" id="PTHR43651:SF3">
    <property type="entry name" value="1,4-ALPHA-GLUCAN-BRANCHING ENZYME"/>
    <property type="match status" value="1"/>
</dbReference>
<evidence type="ECO:0000313" key="12">
    <source>
        <dbReference type="Proteomes" id="UP001139193"/>
    </source>
</evidence>
<comment type="similarity">
    <text evidence="3">Belongs to the glycosyl hydrolase 13 family. GlgB subfamily.</text>
</comment>
<comment type="catalytic activity">
    <reaction evidence="1">
        <text>Transfers a segment of a (1-&gt;4)-alpha-D-glucan chain to a primary hydroxy group in a similar glucan chain.</text>
        <dbReference type="EC" id="2.4.1.18"/>
    </reaction>
</comment>
<dbReference type="SUPFAM" id="SSF51011">
    <property type="entry name" value="Glycosyl hydrolase domain"/>
    <property type="match status" value="1"/>
</dbReference>
<keyword evidence="6" id="KW-0808">Transferase</keyword>
<dbReference type="PANTHER" id="PTHR43651">
    <property type="entry name" value="1,4-ALPHA-GLUCAN-BRANCHING ENZYME"/>
    <property type="match status" value="1"/>
</dbReference>
<evidence type="ECO:0000256" key="9">
    <source>
        <dbReference type="SAM" id="MobiDB-lite"/>
    </source>
</evidence>
<dbReference type="EC" id="2.4.1.18" evidence="4"/>
<gene>
    <name evidence="11" type="ORF">MON38_06210</name>
</gene>
<dbReference type="CDD" id="cd02854">
    <property type="entry name" value="E_set_GBE_euk_N"/>
    <property type="match status" value="1"/>
</dbReference>
<evidence type="ECO:0000256" key="1">
    <source>
        <dbReference type="ARBA" id="ARBA00000826"/>
    </source>
</evidence>
<sequence length="771" mass="84989">MAKKTPAAPAAQAPAATAVPAATPANTAAKPTAKPAAAPTAKPASKAKASPAAKATQATAASEATSPAKASAPKKAASKAATAKAAPAAKAAAAPKAAPAAKPRRPAPLTLVKNDPWLAPFEDVLRGRQARLQARLAEIEEYHGSLLNYATAHQQLGLYHDAGRGGWVYREWAPAADYLSLIGDFNGWDRGANPLQKLDFGVWEAFLPDGEYDQRLSHGSRFKVHVAANGQGKDRLPATLRRAVQDDETKDFAGQIWRPAIPFAWTDQQFRPATAVAEPLIYEAHVGMATEDERVGTYREFAENILPRIEAGGYNTVQLMAVMEHPYYGSFGYHVANLFAASSRFGTPEDLKYLINEAHRRGIAVLLDIVHSHAVKNEAEGLADFDGSGNLYFHKGERGNHPGWDSKLFDYGRPEVQRFLLSNLRFWLEEFHFDGFRFDGVTSMLYHHHGEGVAFMGYDNYFGPAADEDAILYLQLATTLAHEFKKGSLLIAEDMSGLPGLCRPIKEGGVGFDYRLAMGIPDYWIKLLKHTPDENWPLGDLWHTLSNRRAGEKTIAYAESHDQALVGDKTLAHWLFDAGIYAHMHVTDGDPGAARALALHKIIRLLTLAAGGEGYLNFIGNEFGHPEWVDFPREGNGWSYQFARRQWSLGDNPDLKFHQLGEFDKAVIHLAKARHLLAAGPATLLKHDEENRVLAFERGGLVFIVNLHVEKSLTDYRFWVPEEGKYRVVLSSDNGRFGGFDRPDENYQYETYEHQLSLYLPSRVALVLARG</sequence>
<dbReference type="GO" id="GO:0004553">
    <property type="term" value="F:hydrolase activity, hydrolyzing O-glycosyl compounds"/>
    <property type="evidence" value="ECO:0007669"/>
    <property type="project" value="InterPro"/>
</dbReference>
<name>A0A9X1VEE5_9BACT</name>
<feature type="active site" description="Proton donor" evidence="8">
    <location>
        <position position="493"/>
    </location>
</feature>
<reference evidence="11" key="1">
    <citation type="submission" date="2022-03" db="EMBL/GenBank/DDBJ databases">
        <title>Bacterial whole genome sequence for Hymenobacter sp. DH14.</title>
        <authorList>
            <person name="Le V."/>
        </authorList>
    </citation>
    <scope>NUCLEOTIDE SEQUENCE</scope>
    <source>
        <strain evidence="11">DH14</strain>
    </source>
</reference>
<dbReference type="SUPFAM" id="SSF51445">
    <property type="entry name" value="(Trans)glycosidases"/>
    <property type="match status" value="1"/>
</dbReference>
<dbReference type="RefSeq" id="WP_241935287.1">
    <property type="nucleotide sequence ID" value="NZ_JALBGC010000002.1"/>
</dbReference>
<dbReference type="SMART" id="SM00642">
    <property type="entry name" value="Aamy"/>
    <property type="match status" value="1"/>
</dbReference>
<evidence type="ECO:0000256" key="5">
    <source>
        <dbReference type="ARBA" id="ARBA00022676"/>
    </source>
</evidence>
<evidence type="ECO:0000313" key="11">
    <source>
        <dbReference type="EMBL" id="MCI1187005.1"/>
    </source>
</evidence>
<dbReference type="GO" id="GO:0043169">
    <property type="term" value="F:cation binding"/>
    <property type="evidence" value="ECO:0007669"/>
    <property type="project" value="InterPro"/>
</dbReference>
<evidence type="ECO:0000256" key="6">
    <source>
        <dbReference type="ARBA" id="ARBA00022679"/>
    </source>
</evidence>
<evidence type="ECO:0000259" key="10">
    <source>
        <dbReference type="SMART" id="SM00642"/>
    </source>
</evidence>
<dbReference type="GO" id="GO:0005978">
    <property type="term" value="P:glycogen biosynthetic process"/>
    <property type="evidence" value="ECO:0007669"/>
    <property type="project" value="InterPro"/>
</dbReference>
<dbReference type="CDD" id="cd11321">
    <property type="entry name" value="AmyAc_bac_euk_BE"/>
    <property type="match status" value="1"/>
</dbReference>
<feature type="active site" description="Nucleophile" evidence="8">
    <location>
        <position position="439"/>
    </location>
</feature>
<feature type="domain" description="Glycosyl hydrolase family 13 catalytic" evidence="10">
    <location>
        <begin position="295"/>
        <end position="648"/>
    </location>
</feature>
<comment type="caution">
    <text evidence="11">The sequence shown here is derived from an EMBL/GenBank/DDBJ whole genome shotgun (WGS) entry which is preliminary data.</text>
</comment>
<evidence type="ECO:0000256" key="3">
    <source>
        <dbReference type="ARBA" id="ARBA00009000"/>
    </source>
</evidence>
<comment type="function">
    <text evidence="2">Catalyzes the formation of the alpha-1,6-glucosidic linkages in glycogen by scission of a 1,4-alpha-linked oligosaccharide from growing alpha-1,4-glucan chains and the subsequent attachment of the oligosaccharide to the alpha-1,6 position.</text>
</comment>
<protein>
    <recommendedName>
        <fullName evidence="4">1,4-alpha-glucan branching enzyme</fullName>
        <ecNumber evidence="4">2.4.1.18</ecNumber>
    </recommendedName>
</protein>
<dbReference type="InterPro" id="IPR004193">
    <property type="entry name" value="Glyco_hydro_13_N"/>
</dbReference>
<dbReference type="GO" id="GO:0005737">
    <property type="term" value="C:cytoplasm"/>
    <property type="evidence" value="ECO:0007669"/>
    <property type="project" value="TreeGrafter"/>
</dbReference>
<evidence type="ECO:0000256" key="7">
    <source>
        <dbReference type="ARBA" id="ARBA00023277"/>
    </source>
</evidence>
<dbReference type="Pfam" id="PF02806">
    <property type="entry name" value="Alpha-amylase_C"/>
    <property type="match status" value="1"/>
</dbReference>
<dbReference type="PIRSF" id="PIRSF000463">
    <property type="entry name" value="GlgB"/>
    <property type="match status" value="1"/>
</dbReference>
<feature type="region of interest" description="Disordered" evidence="9">
    <location>
        <begin position="1"/>
        <end position="76"/>
    </location>
</feature>
<dbReference type="Gene3D" id="2.60.40.1180">
    <property type="entry name" value="Golgi alpha-mannosidase II"/>
    <property type="match status" value="1"/>
</dbReference>
<dbReference type="InterPro" id="IPR013783">
    <property type="entry name" value="Ig-like_fold"/>
</dbReference>
<dbReference type="Gene3D" id="3.20.20.80">
    <property type="entry name" value="Glycosidases"/>
    <property type="match status" value="1"/>
</dbReference>
<dbReference type="Proteomes" id="UP001139193">
    <property type="component" value="Unassembled WGS sequence"/>
</dbReference>
<dbReference type="EMBL" id="JALBGC010000002">
    <property type="protein sequence ID" value="MCI1187005.1"/>
    <property type="molecule type" value="Genomic_DNA"/>
</dbReference>
<accession>A0A9X1VEE5</accession>
<evidence type="ECO:0000256" key="2">
    <source>
        <dbReference type="ARBA" id="ARBA00002953"/>
    </source>
</evidence>
<dbReference type="Pfam" id="PF00128">
    <property type="entry name" value="Alpha-amylase"/>
    <property type="match status" value="1"/>
</dbReference>
<keyword evidence="5" id="KW-0328">Glycosyltransferase</keyword>
<dbReference type="FunFam" id="3.20.20.80:FF:000001">
    <property type="entry name" value="1,4-alpha-glucan branching enzyme"/>
    <property type="match status" value="1"/>
</dbReference>
<dbReference type="InterPro" id="IPR017853">
    <property type="entry name" value="GH"/>
</dbReference>
<dbReference type="InterPro" id="IPR013780">
    <property type="entry name" value="Glyco_hydro_b"/>
</dbReference>
<dbReference type="InterPro" id="IPR037439">
    <property type="entry name" value="Branching_enzy"/>
</dbReference>